<proteinExistence type="predicted"/>
<sequence>MVSPRRHRLENFHLLGRRTKVTSRLALGSAQRWAVIDTLRGFALCGILLVNIPDLVQLGYGLGVDSAGVQGREPLEWLVQTRFVPIFTFLFGMSMTFVVHGARRRERRPWPALVMRFVALFVIGLLHSLVYPGEVLREYAISGLLVLPVVLFAPRVVQLLLGVVFVVAAYVVAGGGLAATPGLMLLGAALGAYDLGRALDSRSRAVLVTFAVSLVLLIPALLWQGSAPGDPRFSTPGAVAGLVMAVVYVTGLSFLWISPARRALRMLFEPLGRMSLSNYLGASVIVFFISTVVDFTTMTTIGPALLLALGILLTQNIASRLWLHYFRYGPVEWIWRMITWREPVSLISPHRRAAVRARSALR</sequence>
<accession>A0A4R9BM84</accession>
<feature type="transmembrane region" description="Helical" evidence="1">
    <location>
        <begin position="304"/>
        <end position="323"/>
    </location>
</feature>
<keyword evidence="1" id="KW-1133">Transmembrane helix</keyword>
<name>A0A4R9BM84_9MICO</name>
<keyword evidence="4" id="KW-1185">Reference proteome</keyword>
<dbReference type="InterPro" id="IPR007349">
    <property type="entry name" value="DUF418"/>
</dbReference>
<gene>
    <name evidence="3" type="ORF">E3T61_14380</name>
</gene>
<feature type="transmembrane region" description="Helical" evidence="1">
    <location>
        <begin position="41"/>
        <end position="63"/>
    </location>
</feature>
<feature type="transmembrane region" description="Helical" evidence="1">
    <location>
        <begin position="278"/>
        <end position="298"/>
    </location>
</feature>
<evidence type="ECO:0000256" key="1">
    <source>
        <dbReference type="SAM" id="Phobius"/>
    </source>
</evidence>
<feature type="transmembrane region" description="Helical" evidence="1">
    <location>
        <begin position="160"/>
        <end position="193"/>
    </location>
</feature>
<dbReference type="PANTHER" id="PTHR30590">
    <property type="entry name" value="INNER MEMBRANE PROTEIN"/>
    <property type="match status" value="1"/>
</dbReference>
<dbReference type="OrthoDB" id="9807744at2"/>
<protein>
    <submittedName>
        <fullName evidence="3">DUF418 domain-containing protein</fullName>
    </submittedName>
</protein>
<dbReference type="PANTHER" id="PTHR30590:SF3">
    <property type="entry name" value="HYPOTHETICAL MEMBRANE SPANNING PROTEIN"/>
    <property type="match status" value="1"/>
</dbReference>
<reference evidence="3 4" key="1">
    <citation type="submission" date="2019-03" db="EMBL/GenBank/DDBJ databases">
        <title>Genomics of glacier-inhabiting Cryobacterium strains.</title>
        <authorList>
            <person name="Liu Q."/>
            <person name="Xin Y.-H."/>
        </authorList>
    </citation>
    <scope>NUCLEOTIDE SEQUENCE [LARGE SCALE GENOMIC DNA]</scope>
    <source>
        <strain evidence="3 4">Sr59</strain>
    </source>
</reference>
<evidence type="ECO:0000259" key="2">
    <source>
        <dbReference type="Pfam" id="PF04235"/>
    </source>
</evidence>
<feature type="domain" description="DUF418" evidence="2">
    <location>
        <begin position="204"/>
        <end position="341"/>
    </location>
</feature>
<feature type="transmembrane region" description="Helical" evidence="1">
    <location>
        <begin position="237"/>
        <end position="257"/>
    </location>
</feature>
<dbReference type="AlphaFoldDB" id="A0A4R9BM84"/>
<feature type="transmembrane region" description="Helical" evidence="1">
    <location>
        <begin position="113"/>
        <end position="131"/>
    </location>
</feature>
<comment type="caution">
    <text evidence="3">The sequence shown here is derived from an EMBL/GenBank/DDBJ whole genome shotgun (WGS) entry which is preliminary data.</text>
</comment>
<evidence type="ECO:0000313" key="4">
    <source>
        <dbReference type="Proteomes" id="UP000298468"/>
    </source>
</evidence>
<keyword evidence="1" id="KW-0812">Transmembrane</keyword>
<feature type="transmembrane region" description="Helical" evidence="1">
    <location>
        <begin position="205"/>
        <end position="225"/>
    </location>
</feature>
<dbReference type="Pfam" id="PF04235">
    <property type="entry name" value="DUF418"/>
    <property type="match status" value="1"/>
</dbReference>
<dbReference type="InterPro" id="IPR052529">
    <property type="entry name" value="Bact_Transport_Assoc"/>
</dbReference>
<dbReference type="EMBL" id="SOHM01000031">
    <property type="protein sequence ID" value="TFD87046.1"/>
    <property type="molecule type" value="Genomic_DNA"/>
</dbReference>
<evidence type="ECO:0000313" key="3">
    <source>
        <dbReference type="EMBL" id="TFD87046.1"/>
    </source>
</evidence>
<feature type="transmembrane region" description="Helical" evidence="1">
    <location>
        <begin position="83"/>
        <end position="101"/>
    </location>
</feature>
<dbReference type="Proteomes" id="UP000298468">
    <property type="component" value="Unassembled WGS sequence"/>
</dbReference>
<keyword evidence="1" id="KW-0472">Membrane</keyword>
<organism evidence="3 4">
    <name type="scientific">Cryobacterium lactosi</name>
    <dbReference type="NCBI Taxonomy" id="1259202"/>
    <lineage>
        <taxon>Bacteria</taxon>
        <taxon>Bacillati</taxon>
        <taxon>Actinomycetota</taxon>
        <taxon>Actinomycetes</taxon>
        <taxon>Micrococcales</taxon>
        <taxon>Microbacteriaceae</taxon>
        <taxon>Cryobacterium</taxon>
    </lineage>
</organism>